<name>A0A7S3DHC0_9EUKA</name>
<proteinExistence type="predicted"/>
<dbReference type="PROSITE" id="PS50088">
    <property type="entry name" value="ANK_REPEAT"/>
    <property type="match status" value="3"/>
</dbReference>
<organism evidence="5">
    <name type="scientific">Palpitomonas bilix</name>
    <dbReference type="NCBI Taxonomy" id="652834"/>
    <lineage>
        <taxon>Eukaryota</taxon>
        <taxon>Eukaryota incertae sedis</taxon>
    </lineage>
</organism>
<dbReference type="EMBL" id="HBIB01030994">
    <property type="protein sequence ID" value="CAE0257838.1"/>
    <property type="molecule type" value="Transcribed_RNA"/>
</dbReference>
<keyword evidence="2 3" id="KW-0040">ANK repeat</keyword>
<feature type="repeat" description="ANK" evidence="3">
    <location>
        <begin position="29"/>
        <end position="53"/>
    </location>
</feature>
<accession>A0A7S3DHC0</accession>
<dbReference type="SUPFAM" id="SSF48403">
    <property type="entry name" value="Ankyrin repeat"/>
    <property type="match status" value="2"/>
</dbReference>
<evidence type="ECO:0000313" key="5">
    <source>
        <dbReference type="EMBL" id="CAE0257840.1"/>
    </source>
</evidence>
<dbReference type="InterPro" id="IPR036770">
    <property type="entry name" value="Ankyrin_rpt-contain_sf"/>
</dbReference>
<evidence type="ECO:0000256" key="3">
    <source>
        <dbReference type="PROSITE-ProRule" id="PRU00023"/>
    </source>
</evidence>
<sequence length="512" mass="55387">MLAARVGSTAAVQTLIDVCNAQVEVRGDEGSTPLHWAAAENDEDTLRVLLHSGGVHVDARGEDRSTALHSASKRGSLKAMEVLIEEYQAEVDALDILGRSPLIYAVLNDEDSAVELLVHMHGANTSIRDELYRTPAHYAAEGGCMNILSLLFHVGEVSVEDKDEDGRTVLHLSAKEGQVDAFLFLLETGGGDIADLDIHGQPPLHLAAINGKNETILAMLERQPYDTLPLDSQGAPLSFAAVKGGHIALLRLLCVSSSGSIRCLRERDENGLTLLHVAAQFDEVESISFILENDLTDVDSADFSGRTALHIASEARHMKAMTELIVQGANTNANSIFGYGPLDASLTANKEKERMGLNATQVLLDAGARLDILDREGNTVVRRAILDDKYDFITLLLDGKRLEVNELGDDGLSLFHFVIAEDKDALLRSMLLRGVGNPLVPTKFGLYPLHVAARAGASYSAQLLVAEFGCEEKTVKGKDVANLAESSGHNQLAIFLRSECGRERRDATKEEL</sequence>
<keyword evidence="1" id="KW-0677">Repeat</keyword>
<protein>
    <submittedName>
        <fullName evidence="5">Uncharacterized protein</fullName>
    </submittedName>
</protein>
<dbReference type="EMBL" id="HBIB01030996">
    <property type="protein sequence ID" value="CAE0257840.1"/>
    <property type="molecule type" value="Transcribed_RNA"/>
</dbReference>
<evidence type="ECO:0000256" key="2">
    <source>
        <dbReference type="ARBA" id="ARBA00023043"/>
    </source>
</evidence>
<dbReference type="PROSITE" id="PS50297">
    <property type="entry name" value="ANK_REP_REGION"/>
    <property type="match status" value="3"/>
</dbReference>
<dbReference type="AlphaFoldDB" id="A0A7S3DHC0"/>
<dbReference type="PANTHER" id="PTHR24198:SF165">
    <property type="entry name" value="ANKYRIN REPEAT-CONTAINING PROTEIN-RELATED"/>
    <property type="match status" value="1"/>
</dbReference>
<reference evidence="5" key="1">
    <citation type="submission" date="2021-01" db="EMBL/GenBank/DDBJ databases">
        <authorList>
            <person name="Corre E."/>
            <person name="Pelletier E."/>
            <person name="Niang G."/>
            <person name="Scheremetjew M."/>
            <person name="Finn R."/>
            <person name="Kale V."/>
            <person name="Holt S."/>
            <person name="Cochrane G."/>
            <person name="Meng A."/>
            <person name="Brown T."/>
            <person name="Cohen L."/>
        </authorList>
    </citation>
    <scope>NUCLEOTIDE SEQUENCE</scope>
    <source>
        <strain evidence="5">NIES-2562</strain>
    </source>
</reference>
<dbReference type="PANTHER" id="PTHR24198">
    <property type="entry name" value="ANKYRIN REPEAT AND PROTEIN KINASE DOMAIN-CONTAINING PROTEIN"/>
    <property type="match status" value="1"/>
</dbReference>
<dbReference type="Pfam" id="PF12796">
    <property type="entry name" value="Ank_2"/>
    <property type="match status" value="2"/>
</dbReference>
<dbReference type="InterPro" id="IPR002110">
    <property type="entry name" value="Ankyrin_rpt"/>
</dbReference>
<dbReference type="SMART" id="SM00248">
    <property type="entry name" value="ANK"/>
    <property type="match status" value="11"/>
</dbReference>
<feature type="repeat" description="ANK" evidence="3">
    <location>
        <begin position="304"/>
        <end position="336"/>
    </location>
</feature>
<dbReference type="Pfam" id="PF13637">
    <property type="entry name" value="Ank_4"/>
    <property type="match status" value="1"/>
</dbReference>
<evidence type="ECO:0000256" key="1">
    <source>
        <dbReference type="ARBA" id="ARBA00022737"/>
    </source>
</evidence>
<feature type="repeat" description="ANK" evidence="3">
    <location>
        <begin position="165"/>
        <end position="189"/>
    </location>
</feature>
<gene>
    <name evidence="4" type="ORF">PBIL07802_LOCUS20099</name>
    <name evidence="5" type="ORF">PBIL07802_LOCUS20101</name>
</gene>
<dbReference type="Gene3D" id="1.25.40.20">
    <property type="entry name" value="Ankyrin repeat-containing domain"/>
    <property type="match status" value="2"/>
</dbReference>
<evidence type="ECO:0000313" key="4">
    <source>
        <dbReference type="EMBL" id="CAE0257838.1"/>
    </source>
</evidence>